<gene>
    <name evidence="1" type="ORF">ZHD862_LOCUS32765</name>
</gene>
<reference evidence="1" key="1">
    <citation type="submission" date="2021-02" db="EMBL/GenBank/DDBJ databases">
        <authorList>
            <person name="Nowell W R."/>
        </authorList>
    </citation>
    <scope>NUCLEOTIDE SEQUENCE</scope>
</reference>
<dbReference type="EMBL" id="CAJNOT010003642">
    <property type="protein sequence ID" value="CAF1393851.1"/>
    <property type="molecule type" value="Genomic_DNA"/>
</dbReference>
<evidence type="ECO:0000313" key="2">
    <source>
        <dbReference type="Proteomes" id="UP000663864"/>
    </source>
</evidence>
<name>A0A815KBM2_9BILA</name>
<dbReference type="AlphaFoldDB" id="A0A815KBM2"/>
<protein>
    <submittedName>
        <fullName evidence="1">Uncharacterized protein</fullName>
    </submittedName>
</protein>
<sequence>MMNVPGGQWNDYAWQVYAANRPAESCSGWWIFSRCSSVREQQFHEYTQEAKRKAEETLQILKEAEDYSKELFNKQLDRQNKIAIAINHLATLNLAEMSNNEIIKVLIDAAQQIAKVQEQWSRFARLFSKLALETENTQNVILENFLGIIADSEMTGKPLEPTDKMLYVTLLMESATDIDRDSHLLFLLAKTYTDVSNEYMIDQVVGFIGLVFLQTDAERDNHLKEMASKTVSTSNRIKELATERQTKYSLTSLARQQQYTEFVKEVDLHEAIDILSGIGVGKRR</sequence>
<comment type="caution">
    <text evidence="1">The sequence shown here is derived from an EMBL/GenBank/DDBJ whole genome shotgun (WGS) entry which is preliminary data.</text>
</comment>
<organism evidence="1 2">
    <name type="scientific">Rotaria sordida</name>
    <dbReference type="NCBI Taxonomy" id="392033"/>
    <lineage>
        <taxon>Eukaryota</taxon>
        <taxon>Metazoa</taxon>
        <taxon>Spiralia</taxon>
        <taxon>Gnathifera</taxon>
        <taxon>Rotifera</taxon>
        <taxon>Eurotatoria</taxon>
        <taxon>Bdelloidea</taxon>
        <taxon>Philodinida</taxon>
        <taxon>Philodinidae</taxon>
        <taxon>Rotaria</taxon>
    </lineage>
</organism>
<proteinExistence type="predicted"/>
<evidence type="ECO:0000313" key="1">
    <source>
        <dbReference type="EMBL" id="CAF1393851.1"/>
    </source>
</evidence>
<accession>A0A815KBM2</accession>
<dbReference type="Proteomes" id="UP000663864">
    <property type="component" value="Unassembled WGS sequence"/>
</dbReference>